<name>A0A382E5V1_9ZZZZ</name>
<dbReference type="PANTHER" id="PTHR47271:SF2">
    <property type="entry name" value="ARGININE DEIMINASE"/>
    <property type="match status" value="1"/>
</dbReference>
<dbReference type="EMBL" id="UINC01042506">
    <property type="protein sequence ID" value="SVB45237.1"/>
    <property type="molecule type" value="Genomic_DNA"/>
</dbReference>
<dbReference type="Pfam" id="PF02274">
    <property type="entry name" value="ADI"/>
    <property type="match status" value="1"/>
</dbReference>
<accession>A0A382E5V1</accession>
<dbReference type="GO" id="GO:0016990">
    <property type="term" value="F:arginine deiminase activity"/>
    <property type="evidence" value="ECO:0007669"/>
    <property type="project" value="TreeGrafter"/>
</dbReference>
<evidence type="ECO:0008006" key="2">
    <source>
        <dbReference type="Google" id="ProtNLM"/>
    </source>
</evidence>
<reference evidence="1" key="1">
    <citation type="submission" date="2018-05" db="EMBL/GenBank/DDBJ databases">
        <authorList>
            <person name="Lanie J.A."/>
            <person name="Ng W.-L."/>
            <person name="Kazmierczak K.M."/>
            <person name="Andrzejewski T.M."/>
            <person name="Davidsen T.M."/>
            <person name="Wayne K.J."/>
            <person name="Tettelin H."/>
            <person name="Glass J.I."/>
            <person name="Rusch D."/>
            <person name="Podicherti R."/>
            <person name="Tsui H.-C.T."/>
            <person name="Winkler M.E."/>
        </authorList>
    </citation>
    <scope>NUCLEOTIDE SEQUENCE</scope>
</reference>
<sequence length="292" mass="33210">MNNYGAQDMVSSLKKVLMKKPQNFMSKVNLKKWNYESPLNQKNIEENYNEFYEIIKNSVKEIVDLNIENKNEELCDSIFTHDPSLVINEGAIILNMGKKLRKKETAEHEKLYNSIDIPIVGKIIDEGTVEGGDCLWIKNNTLLVGESLRTNRSGIHQLKKILNYYDVKVIPIALPKQNNANSCFHLMSLVSMLDHDLAIGCLSLFSFDLKKIFNDNNIKLISIPEDEYFKSKTLAVNILALSPRELVLIKGYPKTTELLFNEGNKINLFNGNELCIKAEGGPTCLTRAILRQ</sequence>
<protein>
    <recommendedName>
        <fullName evidence="2">Amidinotransferase</fullName>
    </recommendedName>
</protein>
<dbReference type="SUPFAM" id="SSF55909">
    <property type="entry name" value="Pentein"/>
    <property type="match status" value="1"/>
</dbReference>
<dbReference type="GO" id="GO:0019546">
    <property type="term" value="P:L-arginine deiminase pathway"/>
    <property type="evidence" value="ECO:0007669"/>
    <property type="project" value="TreeGrafter"/>
</dbReference>
<dbReference type="PANTHER" id="PTHR47271">
    <property type="entry name" value="ARGININE DEIMINASE"/>
    <property type="match status" value="1"/>
</dbReference>
<gene>
    <name evidence="1" type="ORF">METZ01_LOCUS198091</name>
</gene>
<dbReference type="AlphaFoldDB" id="A0A382E5V1"/>
<dbReference type="Gene3D" id="3.75.10.10">
    <property type="entry name" value="L-arginine/glycine Amidinotransferase, Chain A"/>
    <property type="match status" value="1"/>
</dbReference>
<proteinExistence type="predicted"/>
<evidence type="ECO:0000313" key="1">
    <source>
        <dbReference type="EMBL" id="SVB45237.1"/>
    </source>
</evidence>
<organism evidence="1">
    <name type="scientific">marine metagenome</name>
    <dbReference type="NCBI Taxonomy" id="408172"/>
    <lineage>
        <taxon>unclassified sequences</taxon>
        <taxon>metagenomes</taxon>
        <taxon>ecological metagenomes</taxon>
    </lineage>
</organism>